<protein>
    <submittedName>
        <fullName evidence="3">DUF732 domain-containing protein</fullName>
    </submittedName>
</protein>
<feature type="domain" description="DUF732" evidence="2">
    <location>
        <begin position="37"/>
        <end position="100"/>
    </location>
</feature>
<sequence>MIRRRHAWLPALLLGAIIFIVAAPGDAEPAAHDAGLVQDLRTDSVRGTDAEVTQFAHSICAAIAGGITPRTIVSELQDRGYSPVQAVRIASRSMKAFCPQTSQEPLGSTR</sequence>
<gene>
    <name evidence="3" type="ORF">L1857_11740</name>
</gene>
<dbReference type="InterPro" id="IPR007969">
    <property type="entry name" value="DUF732"/>
</dbReference>
<dbReference type="EMBL" id="CP091196">
    <property type="protein sequence ID" value="UQS23447.1"/>
    <property type="molecule type" value="Genomic_DNA"/>
</dbReference>
<name>A0ABY4NTP5_9PSEU</name>
<dbReference type="Pfam" id="PF05305">
    <property type="entry name" value="DUF732"/>
    <property type="match status" value="1"/>
</dbReference>
<evidence type="ECO:0000313" key="3">
    <source>
        <dbReference type="EMBL" id="UQS23447.1"/>
    </source>
</evidence>
<accession>A0ABY4NTP5</accession>
<evidence type="ECO:0000256" key="1">
    <source>
        <dbReference type="SAM" id="SignalP"/>
    </source>
</evidence>
<feature type="chain" id="PRO_5045778855" evidence="1">
    <location>
        <begin position="23"/>
        <end position="110"/>
    </location>
</feature>
<keyword evidence="4" id="KW-1185">Reference proteome</keyword>
<feature type="signal peptide" evidence="1">
    <location>
        <begin position="1"/>
        <end position="22"/>
    </location>
</feature>
<keyword evidence="1" id="KW-0732">Signal</keyword>
<evidence type="ECO:0000259" key="2">
    <source>
        <dbReference type="Pfam" id="PF05305"/>
    </source>
</evidence>
<organism evidence="3 4">
    <name type="scientific">Amycolatopsis thermalba</name>
    <dbReference type="NCBI Taxonomy" id="944492"/>
    <lineage>
        <taxon>Bacteria</taxon>
        <taxon>Bacillati</taxon>
        <taxon>Actinomycetota</taxon>
        <taxon>Actinomycetes</taxon>
        <taxon>Pseudonocardiales</taxon>
        <taxon>Pseudonocardiaceae</taxon>
        <taxon>Amycolatopsis</taxon>
    </lineage>
</organism>
<reference evidence="3" key="1">
    <citation type="submission" date="2022-01" db="EMBL/GenBank/DDBJ databases">
        <title>PSI-footprinting approach for the identification of protein synthesis inhibitor producers.</title>
        <authorList>
            <person name="Handel F."/>
            <person name="Kulik A."/>
            <person name="Wex K.W."/>
            <person name="Berscheid A."/>
            <person name="Saur J.S."/>
            <person name="Winkler A."/>
            <person name="Wibberg D."/>
            <person name="Kalinowski J."/>
            <person name="Broetz-Oesterhelt H."/>
            <person name="Mast Y."/>
        </authorList>
    </citation>
    <scope>NUCLEOTIDE SEQUENCE</scope>
    <source>
        <strain evidence="3">KNN 49.3e</strain>
    </source>
</reference>
<proteinExistence type="predicted"/>
<dbReference type="Proteomes" id="UP000830158">
    <property type="component" value="Chromosome"/>
</dbReference>
<evidence type="ECO:0000313" key="4">
    <source>
        <dbReference type="Proteomes" id="UP000830158"/>
    </source>
</evidence>
<dbReference type="RefSeq" id="WP_158224486.1">
    <property type="nucleotide sequence ID" value="NZ_CP091196.1"/>
</dbReference>